<dbReference type="PANTHER" id="PTHR38015:SF1">
    <property type="entry name" value="OPINE DEHYDROGENASE DOMAIN-CONTAINING PROTEIN"/>
    <property type="match status" value="1"/>
</dbReference>
<feature type="domain" description="Glycerol-3-phosphate dehydrogenase NAD-dependent N-terminal" evidence="2">
    <location>
        <begin position="11"/>
        <end position="107"/>
    </location>
</feature>
<accession>A0A5C0SAQ8</accession>
<dbReference type="SUPFAM" id="SSF48179">
    <property type="entry name" value="6-phosphogluconate dehydrogenase C-terminal domain-like"/>
    <property type="match status" value="1"/>
</dbReference>
<proteinExistence type="predicted"/>
<dbReference type="EMBL" id="CP042243">
    <property type="protein sequence ID" value="QEK11120.1"/>
    <property type="molecule type" value="Genomic_DNA"/>
</dbReference>
<organism evidence="4 5">
    <name type="scientific">Crassaminicella thermophila</name>
    <dbReference type="NCBI Taxonomy" id="2599308"/>
    <lineage>
        <taxon>Bacteria</taxon>
        <taxon>Bacillati</taxon>
        <taxon>Bacillota</taxon>
        <taxon>Clostridia</taxon>
        <taxon>Eubacteriales</taxon>
        <taxon>Clostridiaceae</taxon>
        <taxon>Crassaminicella</taxon>
    </lineage>
</organism>
<dbReference type="InterPro" id="IPR003421">
    <property type="entry name" value="Opine_DH"/>
</dbReference>
<dbReference type="AlphaFoldDB" id="A0A5C0SAQ8"/>
<feature type="domain" description="Opine dehydrogenase" evidence="3">
    <location>
        <begin position="189"/>
        <end position="330"/>
    </location>
</feature>
<dbReference type="InterPro" id="IPR008927">
    <property type="entry name" value="6-PGluconate_DH-like_C_sf"/>
</dbReference>
<dbReference type="Gene3D" id="1.10.1040.10">
    <property type="entry name" value="N-(1-d-carboxylethyl)-l-norvaline Dehydrogenase, domain 2"/>
    <property type="match status" value="1"/>
</dbReference>
<protein>
    <submittedName>
        <fullName evidence="4">NADP transhydrogenase subunit alpha</fullName>
    </submittedName>
</protein>
<evidence type="ECO:0000259" key="2">
    <source>
        <dbReference type="Pfam" id="PF01210"/>
    </source>
</evidence>
<dbReference type="GO" id="GO:0046168">
    <property type="term" value="P:glycerol-3-phosphate catabolic process"/>
    <property type="evidence" value="ECO:0007669"/>
    <property type="project" value="InterPro"/>
</dbReference>
<dbReference type="InterPro" id="IPR051729">
    <property type="entry name" value="Opine/Lysopine_DH"/>
</dbReference>
<dbReference type="InterPro" id="IPR011128">
    <property type="entry name" value="G3P_DH_NAD-dep_N"/>
</dbReference>
<dbReference type="SUPFAM" id="SSF51735">
    <property type="entry name" value="NAD(P)-binding Rossmann-fold domains"/>
    <property type="match status" value="1"/>
</dbReference>
<evidence type="ECO:0000313" key="4">
    <source>
        <dbReference type="EMBL" id="QEK11120.1"/>
    </source>
</evidence>
<sequence length="372" mass="41020">MSVNNKNLKWTIIGGGNGGQSVAGHLGLMGFSVKLYDIIPETVEKINEQGGIFLEGIVNGFGKVELATNNIEEALKDTDIIMIIVPSLAHKEIAKMCAPHLVDGQIVFLHPGATFGALAFHKIIEDEDCNANVIIAESNTLIYACRLIEPGRARILGVKDRILVAALPANETDRVVKILNAAYKEVEAAENVMVTSFDNTNPIVHPTTTLLCTGLVESNRDWLFYWDGFTPSIGSFLEELDQERIAVGNALGLNLITCKKQYELEYGVCEDTLEQAVKNTQAYAEIKGQHSLNTRYILEDIPMGLLPLASMGKLLGVPVERMETVIRFCEYFLHKDFSSNGRTVENLGLENMTADEIMEFVKTGKKLKCNNQ</sequence>
<evidence type="ECO:0000259" key="3">
    <source>
        <dbReference type="Pfam" id="PF02317"/>
    </source>
</evidence>
<evidence type="ECO:0000313" key="5">
    <source>
        <dbReference type="Proteomes" id="UP000324646"/>
    </source>
</evidence>
<dbReference type="GO" id="GO:0016616">
    <property type="term" value="F:oxidoreductase activity, acting on the CH-OH group of donors, NAD or NADP as acceptor"/>
    <property type="evidence" value="ECO:0007669"/>
    <property type="project" value="InterPro"/>
</dbReference>
<name>A0A5C0SAQ8_CRATE</name>
<keyword evidence="1" id="KW-0560">Oxidoreductase</keyword>
<dbReference type="InterPro" id="IPR013328">
    <property type="entry name" value="6PGD_dom2"/>
</dbReference>
<gene>
    <name evidence="4" type="ORF">FQB35_01385</name>
</gene>
<dbReference type="PANTHER" id="PTHR38015">
    <property type="entry name" value="BLR6086 PROTEIN"/>
    <property type="match status" value="1"/>
</dbReference>
<keyword evidence="5" id="KW-1185">Reference proteome</keyword>
<dbReference type="KEGG" id="crs:FQB35_01385"/>
<dbReference type="GO" id="GO:0051287">
    <property type="term" value="F:NAD binding"/>
    <property type="evidence" value="ECO:0007669"/>
    <property type="project" value="InterPro"/>
</dbReference>
<dbReference type="Gene3D" id="3.40.50.720">
    <property type="entry name" value="NAD(P)-binding Rossmann-like Domain"/>
    <property type="match status" value="1"/>
</dbReference>
<reference evidence="4 5" key="1">
    <citation type="submission" date="2019-07" db="EMBL/GenBank/DDBJ databases">
        <title>Complete genome of Crassaminicella thermophila SY095.</title>
        <authorList>
            <person name="Li X."/>
        </authorList>
    </citation>
    <scope>NUCLEOTIDE SEQUENCE [LARGE SCALE GENOMIC DNA]</scope>
    <source>
        <strain evidence="4 5">SY095</strain>
    </source>
</reference>
<dbReference type="Pfam" id="PF01210">
    <property type="entry name" value="NAD_Gly3P_dh_N"/>
    <property type="match status" value="1"/>
</dbReference>
<dbReference type="InterPro" id="IPR036291">
    <property type="entry name" value="NAD(P)-bd_dom_sf"/>
</dbReference>
<dbReference type="Pfam" id="PF02317">
    <property type="entry name" value="Octopine_DH"/>
    <property type="match status" value="1"/>
</dbReference>
<dbReference type="OrthoDB" id="1073746at2"/>
<evidence type="ECO:0000256" key="1">
    <source>
        <dbReference type="ARBA" id="ARBA00023002"/>
    </source>
</evidence>
<dbReference type="Proteomes" id="UP000324646">
    <property type="component" value="Chromosome"/>
</dbReference>